<evidence type="ECO:0000313" key="4">
    <source>
        <dbReference type="Proteomes" id="UP000194977"/>
    </source>
</evidence>
<dbReference type="EMBL" id="NARP01000033">
    <property type="protein sequence ID" value="OTP98355.1"/>
    <property type="molecule type" value="Genomic_DNA"/>
</dbReference>
<dbReference type="AlphaFoldDB" id="A0A242NFJ4"/>
<keyword evidence="3" id="KW-1185">Reference proteome</keyword>
<evidence type="ECO:0000313" key="3">
    <source>
        <dbReference type="Proteomes" id="UP000194800"/>
    </source>
</evidence>
<sequence length="316" mass="37147">MIHDDYTRYISQCKLIIKHSSEDDKEAPDIPLSSFMPLIIKRYKDQLEKNSMITYEMFNGQIIIGLSDIQEHNDKYVLLFEYSNKIASDPFFNEPTKRKQRKASKRGNEGYGLTAHLIIKKEADDTILIRHTCVLEEITGLNLTYIEKALNGICRDLKANFSYKKDDKKINFYPKLEFYRSGSQTFKEILNDGYVTQLTAIKYIPVPDIDSKTVRKQEQRLVITPYKVNERKALNWIRLRHNQYRNEFPLIKVTIVDKNKKLHTEDIKHDKDLTLAEIESLRLVEKEKINLSNPINLCQSKIHEDLIDKSETLLYK</sequence>
<reference evidence="3 4" key="1">
    <citation type="submission" date="2017-03" db="EMBL/GenBank/DDBJ databases">
        <title>Comparative genomics of honeybee gut symbionts reveal geographically distinct and subgroup specific antibiotic resistance.</title>
        <authorList>
            <person name="Ludvigsen J."/>
            <person name="Porcellato D."/>
            <person name="Labee-Lund T.M."/>
            <person name="Amdam G.V."/>
            <person name="Rudi K."/>
        </authorList>
    </citation>
    <scope>NUCLEOTIDE SEQUENCE [LARGE SCALE GENOMIC DNA]</scope>
    <source>
        <strain evidence="1 4">A-7-12</strain>
        <strain evidence="2 3">A-9-12</strain>
    </source>
</reference>
<protein>
    <submittedName>
        <fullName evidence="1">Uncharacterized protein</fullName>
    </submittedName>
</protein>
<evidence type="ECO:0000313" key="2">
    <source>
        <dbReference type="EMBL" id="OTQ08374.1"/>
    </source>
</evidence>
<dbReference type="Proteomes" id="UP000194800">
    <property type="component" value="Unassembled WGS sequence"/>
</dbReference>
<dbReference type="RefSeq" id="WP_086301504.1">
    <property type="nucleotide sequence ID" value="NZ_MZNE01000078.1"/>
</dbReference>
<name>A0A242NFJ4_9GAMM</name>
<organism evidence="1 4">
    <name type="scientific">Gilliamella apicola</name>
    <dbReference type="NCBI Taxonomy" id="1196095"/>
    <lineage>
        <taxon>Bacteria</taxon>
        <taxon>Pseudomonadati</taxon>
        <taxon>Pseudomonadota</taxon>
        <taxon>Gammaproteobacteria</taxon>
        <taxon>Orbales</taxon>
        <taxon>Orbaceae</taxon>
        <taxon>Gilliamella</taxon>
    </lineage>
</organism>
<dbReference type="EMBL" id="NART01000089">
    <property type="protein sequence ID" value="OTQ08374.1"/>
    <property type="molecule type" value="Genomic_DNA"/>
</dbReference>
<gene>
    <name evidence="2" type="ORF">B6C91_12640</name>
    <name evidence="1" type="ORF">B6D08_11475</name>
</gene>
<comment type="caution">
    <text evidence="1">The sequence shown here is derived from an EMBL/GenBank/DDBJ whole genome shotgun (WGS) entry which is preliminary data.</text>
</comment>
<proteinExistence type="predicted"/>
<evidence type="ECO:0000313" key="1">
    <source>
        <dbReference type="EMBL" id="OTP98355.1"/>
    </source>
</evidence>
<accession>A0A242NFJ4</accession>
<dbReference type="Proteomes" id="UP000194977">
    <property type="component" value="Unassembled WGS sequence"/>
</dbReference>